<dbReference type="Proteomes" id="UP001268542">
    <property type="component" value="Unassembled WGS sequence"/>
</dbReference>
<comment type="catalytic activity">
    <reaction evidence="1">
        <text>3-hydroxy-2-methylpropanoyl-CoA + H2O = 3-hydroxy-2-methylpropanoate + CoA + H(+)</text>
        <dbReference type="Rhea" id="RHEA:20888"/>
        <dbReference type="ChEBI" id="CHEBI:11805"/>
        <dbReference type="ChEBI" id="CHEBI:15377"/>
        <dbReference type="ChEBI" id="CHEBI:15378"/>
        <dbReference type="ChEBI" id="CHEBI:57287"/>
        <dbReference type="ChEBI" id="CHEBI:57340"/>
        <dbReference type="EC" id="3.1.2.4"/>
    </reaction>
</comment>
<dbReference type="InterPro" id="IPR029045">
    <property type="entry name" value="ClpP/crotonase-like_dom_sf"/>
</dbReference>
<dbReference type="SUPFAM" id="SSF52096">
    <property type="entry name" value="ClpP/crotonase"/>
    <property type="match status" value="1"/>
</dbReference>
<dbReference type="Gene3D" id="3.90.226.10">
    <property type="entry name" value="2-enoyl-CoA Hydratase, Chain A, domain 1"/>
    <property type="match status" value="1"/>
</dbReference>
<dbReference type="CDD" id="cd06558">
    <property type="entry name" value="crotonase-like"/>
    <property type="match status" value="1"/>
</dbReference>
<proteinExistence type="predicted"/>
<feature type="region of interest" description="Disordered" evidence="4">
    <location>
        <begin position="348"/>
        <end position="367"/>
    </location>
</feature>
<evidence type="ECO:0000259" key="5">
    <source>
        <dbReference type="Pfam" id="PF16113"/>
    </source>
</evidence>
<dbReference type="NCBIfam" id="NF004127">
    <property type="entry name" value="PRK05617.1"/>
    <property type="match status" value="1"/>
</dbReference>
<evidence type="ECO:0000313" key="6">
    <source>
        <dbReference type="EMBL" id="MDT9592113.1"/>
    </source>
</evidence>
<name>A0ABU3PSA9_9ACTN</name>
<evidence type="ECO:0000256" key="3">
    <source>
        <dbReference type="ARBA" id="ARBA00022801"/>
    </source>
</evidence>
<evidence type="ECO:0000256" key="4">
    <source>
        <dbReference type="SAM" id="MobiDB-lite"/>
    </source>
</evidence>
<dbReference type="EMBL" id="JAVYII010000001">
    <property type="protein sequence ID" value="MDT9592113.1"/>
    <property type="molecule type" value="Genomic_DNA"/>
</dbReference>
<accession>A0ABU3PSA9</accession>
<evidence type="ECO:0000256" key="1">
    <source>
        <dbReference type="ARBA" id="ARBA00001709"/>
    </source>
</evidence>
<protein>
    <recommendedName>
        <fullName evidence="2">3-hydroxyisobutyryl-CoA hydrolase</fullName>
        <ecNumber evidence="2">3.1.2.4</ecNumber>
    </recommendedName>
</protein>
<dbReference type="Pfam" id="PF16113">
    <property type="entry name" value="ECH_2"/>
    <property type="match status" value="1"/>
</dbReference>
<dbReference type="InterPro" id="IPR045004">
    <property type="entry name" value="ECH_dom"/>
</dbReference>
<keyword evidence="3" id="KW-0378">Hydrolase</keyword>
<reference evidence="6 7" key="1">
    <citation type="submission" date="2023-08" db="EMBL/GenBank/DDBJ databases">
        <title>Nocardioides seae sp. nov., a bacterium isolated from a soil.</title>
        <authorList>
            <person name="Wang X."/>
        </authorList>
    </citation>
    <scope>NUCLEOTIDE SEQUENCE [LARGE SCALE GENOMIC DNA]</scope>
    <source>
        <strain evidence="6 7">YZH12</strain>
    </source>
</reference>
<dbReference type="PANTHER" id="PTHR43176:SF3">
    <property type="entry name" value="3-HYDROXYISOBUTYRYL-COA HYDROLASE, MITOCHONDRIAL"/>
    <property type="match status" value="1"/>
</dbReference>
<dbReference type="RefSeq" id="WP_315731331.1">
    <property type="nucleotide sequence ID" value="NZ_JAVYII010000001.1"/>
</dbReference>
<organism evidence="6 7">
    <name type="scientific">Nocardioides imazamoxiresistens</name>
    <dbReference type="NCBI Taxonomy" id="3231893"/>
    <lineage>
        <taxon>Bacteria</taxon>
        <taxon>Bacillati</taxon>
        <taxon>Actinomycetota</taxon>
        <taxon>Actinomycetes</taxon>
        <taxon>Propionibacteriales</taxon>
        <taxon>Nocardioidaceae</taxon>
        <taxon>Nocardioides</taxon>
    </lineage>
</organism>
<evidence type="ECO:0000313" key="7">
    <source>
        <dbReference type="Proteomes" id="UP001268542"/>
    </source>
</evidence>
<evidence type="ECO:0000256" key="2">
    <source>
        <dbReference type="ARBA" id="ARBA00011915"/>
    </source>
</evidence>
<dbReference type="EC" id="3.1.2.4" evidence="2"/>
<feature type="domain" description="Enoyl-CoA hydratase/isomerase" evidence="5">
    <location>
        <begin position="28"/>
        <end position="347"/>
    </location>
</feature>
<comment type="caution">
    <text evidence="6">The sequence shown here is derived from an EMBL/GenBank/DDBJ whole genome shotgun (WGS) entry which is preliminary data.</text>
</comment>
<dbReference type="PANTHER" id="PTHR43176">
    <property type="entry name" value="3-HYDROXYISOBUTYRYL-COA HYDROLASE-RELATED"/>
    <property type="match status" value="1"/>
</dbReference>
<keyword evidence="7" id="KW-1185">Reference proteome</keyword>
<sequence length="367" mass="38929">MSGQTSDVTVQAAPAEAPVLLERRGRAAVLTLNRPRAINALTHEMVGLLDRALRELADDASVEVVVLRGAGERGLCAGGDIVAIHRDATTGGTGSEDFWRDEYVLNALIARYPKPYVALMDGIVLGGGVGVSAHGSVRVVTERTRIGMPETGIGFVPDVGGTWLLSHAPGELGTYVALTAGHVDGADAIAIGLADHYVASGDLDRLVDLLAARPLDEALGEVTTEPPASRLLASRPWVDAGFAADDVRDVLAALRERPEPEAAEAADAVAAKSPTAVAVTLRALRGARAMGSLEEALAQEYRIVLRMLRGHDFPEGIRAQVIDKDRSPRWRPASADDVTADVVSAHFEPLEPSRELDLPHPDRTEQQ</sequence>
<gene>
    <name evidence="6" type="ORF">RDV89_03490</name>
</gene>
<dbReference type="InterPro" id="IPR032259">
    <property type="entry name" value="HIBYL-CoA-H"/>
</dbReference>